<dbReference type="GO" id="GO:0003723">
    <property type="term" value="F:RNA binding"/>
    <property type="evidence" value="ECO:0007669"/>
    <property type="project" value="UniProtKB-KW"/>
</dbReference>
<dbReference type="Pfam" id="PF00849">
    <property type="entry name" value="PseudoU_synth_2"/>
    <property type="match status" value="1"/>
</dbReference>
<dbReference type="EMBL" id="QMPZ01000001">
    <property type="protein sequence ID" value="RLE10846.1"/>
    <property type="molecule type" value="Genomic_DNA"/>
</dbReference>
<dbReference type="InterPro" id="IPR006225">
    <property type="entry name" value="PsdUridine_synth_RluC/D"/>
</dbReference>
<gene>
    <name evidence="7" type="ORF">DRJ00_00090</name>
</gene>
<dbReference type="GO" id="GO:0120159">
    <property type="term" value="F:rRNA pseudouridine synthase activity"/>
    <property type="evidence" value="ECO:0007669"/>
    <property type="project" value="UniProtKB-ARBA"/>
</dbReference>
<organism evidence="7 8">
    <name type="scientific">Aerophobetes bacterium</name>
    <dbReference type="NCBI Taxonomy" id="2030807"/>
    <lineage>
        <taxon>Bacteria</taxon>
        <taxon>Candidatus Aerophobota</taxon>
    </lineage>
</organism>
<dbReference type="Pfam" id="PF01479">
    <property type="entry name" value="S4"/>
    <property type="match status" value="1"/>
</dbReference>
<dbReference type="InterPro" id="IPR002942">
    <property type="entry name" value="S4_RNA-bd"/>
</dbReference>
<reference evidence="7 8" key="1">
    <citation type="submission" date="2018-06" db="EMBL/GenBank/DDBJ databases">
        <title>Extensive metabolic versatility and redundancy in microbially diverse, dynamic hydrothermal sediments.</title>
        <authorList>
            <person name="Dombrowski N."/>
            <person name="Teske A."/>
            <person name="Baker B.J."/>
        </authorList>
    </citation>
    <scope>NUCLEOTIDE SEQUENCE [LARGE SCALE GENOMIC DNA]</scope>
    <source>
        <strain evidence="7">B47_G16</strain>
    </source>
</reference>
<dbReference type="InterPro" id="IPR050188">
    <property type="entry name" value="RluA_PseudoU_synthase"/>
</dbReference>
<dbReference type="PANTHER" id="PTHR21600:SF44">
    <property type="entry name" value="RIBOSOMAL LARGE SUBUNIT PSEUDOURIDINE SYNTHASE D"/>
    <property type="match status" value="1"/>
</dbReference>
<evidence type="ECO:0000256" key="1">
    <source>
        <dbReference type="ARBA" id="ARBA00010876"/>
    </source>
</evidence>
<evidence type="ECO:0000313" key="8">
    <source>
        <dbReference type="Proteomes" id="UP000279422"/>
    </source>
</evidence>
<evidence type="ECO:0000256" key="2">
    <source>
        <dbReference type="ARBA" id="ARBA00023235"/>
    </source>
</evidence>
<keyword evidence="2 5" id="KW-0413">Isomerase</keyword>
<comment type="catalytic activity">
    <reaction evidence="5">
        <text>a uridine in RNA = a pseudouridine in RNA</text>
        <dbReference type="Rhea" id="RHEA:48348"/>
        <dbReference type="Rhea" id="RHEA-COMP:12068"/>
        <dbReference type="Rhea" id="RHEA-COMP:12069"/>
        <dbReference type="ChEBI" id="CHEBI:65314"/>
        <dbReference type="ChEBI" id="CHEBI:65315"/>
    </reaction>
</comment>
<comment type="similarity">
    <text evidence="1 5">Belongs to the pseudouridine synthase RluA family.</text>
</comment>
<dbReference type="NCBIfam" id="TIGR00005">
    <property type="entry name" value="rluA_subfam"/>
    <property type="match status" value="1"/>
</dbReference>
<dbReference type="SUPFAM" id="SSF55120">
    <property type="entry name" value="Pseudouridine synthase"/>
    <property type="match status" value="1"/>
</dbReference>
<protein>
    <recommendedName>
        <fullName evidence="5">Pseudouridine synthase</fullName>
        <ecNumber evidence="5">5.4.99.-</ecNumber>
    </recommendedName>
</protein>
<dbReference type="Gene3D" id="3.30.2350.10">
    <property type="entry name" value="Pseudouridine synthase"/>
    <property type="match status" value="1"/>
</dbReference>
<proteinExistence type="inferred from homology"/>
<dbReference type="AlphaFoldDB" id="A0A497E658"/>
<dbReference type="GO" id="GO:0000455">
    <property type="term" value="P:enzyme-directed rRNA pseudouridine synthesis"/>
    <property type="evidence" value="ECO:0007669"/>
    <property type="project" value="UniProtKB-ARBA"/>
</dbReference>
<sequence length="313" mass="35863">MPQQGKFSYEFIVEEEGKRLDLFLKESLPQFSRSFIQKLIRKGKVTVNGKTSKTAYHIKKGDEVSISIPSLPELKVEARPIPLDVLWEDEEILVINKPAGMLVHPALPCVRDDTLVNALLFHCAHLSQVGGILRQGIVHRLDKDTSGVMVIAKDDRSHLSLATQFRKRVVKKVYVALVRGRPPEDEGRIELPIGRNPQDGRKMSIGGKFSREAITHYRVLKEWERWSLLELYPKTGRTHQIRLHLHSINCFLVGDKIYGGRMAKDFPYRVERGMLHARTLGFFHPQRGEWMEFEAPLPEDMKRAINCLDLSLA</sequence>
<evidence type="ECO:0000259" key="6">
    <source>
        <dbReference type="SMART" id="SM00363"/>
    </source>
</evidence>
<accession>A0A497E658</accession>
<evidence type="ECO:0000256" key="5">
    <source>
        <dbReference type="RuleBase" id="RU362028"/>
    </source>
</evidence>
<dbReference type="CDD" id="cd00165">
    <property type="entry name" value="S4"/>
    <property type="match status" value="1"/>
</dbReference>
<keyword evidence="4" id="KW-0694">RNA-binding</keyword>
<dbReference type="SMART" id="SM00363">
    <property type="entry name" value="S4"/>
    <property type="match status" value="1"/>
</dbReference>
<evidence type="ECO:0000313" key="7">
    <source>
        <dbReference type="EMBL" id="RLE10846.1"/>
    </source>
</evidence>
<dbReference type="PROSITE" id="PS50889">
    <property type="entry name" value="S4"/>
    <property type="match status" value="1"/>
</dbReference>
<feature type="active site" evidence="3">
    <location>
        <position position="142"/>
    </location>
</feature>
<dbReference type="InterPro" id="IPR036986">
    <property type="entry name" value="S4_RNA-bd_sf"/>
</dbReference>
<dbReference type="InterPro" id="IPR020103">
    <property type="entry name" value="PsdUridine_synth_cat_dom_sf"/>
</dbReference>
<dbReference type="PROSITE" id="PS01129">
    <property type="entry name" value="PSI_RLU"/>
    <property type="match status" value="1"/>
</dbReference>
<dbReference type="CDD" id="cd02869">
    <property type="entry name" value="PseudoU_synth_RluA_like"/>
    <property type="match status" value="1"/>
</dbReference>
<dbReference type="InterPro" id="IPR006224">
    <property type="entry name" value="PsdUridine_synth_RluA-like_CS"/>
</dbReference>
<feature type="domain" description="RNA-binding S4" evidence="6">
    <location>
        <begin position="18"/>
        <end position="82"/>
    </location>
</feature>
<dbReference type="Gene3D" id="3.10.290.10">
    <property type="entry name" value="RNA-binding S4 domain"/>
    <property type="match status" value="1"/>
</dbReference>
<dbReference type="SUPFAM" id="SSF55174">
    <property type="entry name" value="Alpha-L RNA-binding motif"/>
    <property type="match status" value="1"/>
</dbReference>
<comment type="caution">
    <text evidence="7">The sequence shown here is derived from an EMBL/GenBank/DDBJ whole genome shotgun (WGS) entry which is preliminary data.</text>
</comment>
<dbReference type="PANTHER" id="PTHR21600">
    <property type="entry name" value="MITOCHONDRIAL RNA PSEUDOURIDINE SYNTHASE"/>
    <property type="match status" value="1"/>
</dbReference>
<name>A0A497E658_UNCAE</name>
<dbReference type="InterPro" id="IPR006145">
    <property type="entry name" value="PsdUridine_synth_RsuA/RluA"/>
</dbReference>
<dbReference type="Proteomes" id="UP000279422">
    <property type="component" value="Unassembled WGS sequence"/>
</dbReference>
<evidence type="ECO:0000256" key="4">
    <source>
        <dbReference type="PROSITE-ProRule" id="PRU00182"/>
    </source>
</evidence>
<evidence type="ECO:0000256" key="3">
    <source>
        <dbReference type="PIRSR" id="PIRSR606225-1"/>
    </source>
</evidence>
<comment type="function">
    <text evidence="5">Responsible for synthesis of pseudouridine from uracil.</text>
</comment>
<dbReference type="EC" id="5.4.99.-" evidence="5"/>